<sequence length="364" mass="40769">MKYITFCLIIYVNIYVSLASSNPLIGLSQFNTPDIAQVQEDSLETSVTTEVANFGVLPKPDHSLHFYGLPLGSGDGSIVQCPGGDLIIINLGFMTENAWTPSMVKTYLQYQLFQVTTIIVTRGMESHYNLLPYVFDRKAYFPNLKRIILGGRQQDYSQTNFTHWINQHRQIVEFVNNQEPCISDCVFDPPVCMNTNKIKFNLLGANLGSNAAGRSLILSIQTSVPNFRLVLPGDFEGTDIERLVVQEWQQTQTPVNCTHYKISANGFSPNSNSIAFLSALKPKYAFSTNNYPSNEGGYLTCSTTQNILLIGSIKKRKYGGNFACGFSETGEASQYLNWVYEIYTTAPYPENYEIIHLKVSLTTN</sequence>
<comment type="caution">
    <text evidence="2">The sequence shown here is derived from an EMBL/GenBank/DDBJ whole genome shotgun (WGS) entry which is preliminary data.</text>
</comment>
<accession>A0AAV7JQ71</accession>
<protein>
    <recommendedName>
        <fullName evidence="4">Metallo-beta-lactamase domain-containing protein</fullName>
    </recommendedName>
</protein>
<organism evidence="2 3">
    <name type="scientific">Oopsacas minuta</name>
    <dbReference type="NCBI Taxonomy" id="111878"/>
    <lineage>
        <taxon>Eukaryota</taxon>
        <taxon>Metazoa</taxon>
        <taxon>Porifera</taxon>
        <taxon>Hexactinellida</taxon>
        <taxon>Hexasterophora</taxon>
        <taxon>Lyssacinosida</taxon>
        <taxon>Leucopsacidae</taxon>
        <taxon>Oopsacas</taxon>
    </lineage>
</organism>
<keyword evidence="3" id="KW-1185">Reference proteome</keyword>
<evidence type="ECO:0000256" key="1">
    <source>
        <dbReference type="SAM" id="SignalP"/>
    </source>
</evidence>
<name>A0AAV7JQ71_9METZ</name>
<dbReference type="Gene3D" id="3.60.15.10">
    <property type="entry name" value="Ribonuclease Z/Hydroxyacylglutathione hydrolase-like"/>
    <property type="match status" value="1"/>
</dbReference>
<dbReference type="EMBL" id="JAKMXF010000309">
    <property type="protein sequence ID" value="KAI6650851.1"/>
    <property type="molecule type" value="Genomic_DNA"/>
</dbReference>
<dbReference type="Proteomes" id="UP001165289">
    <property type="component" value="Unassembled WGS sequence"/>
</dbReference>
<feature type="chain" id="PRO_5043630724" description="Metallo-beta-lactamase domain-containing protein" evidence="1">
    <location>
        <begin position="20"/>
        <end position="364"/>
    </location>
</feature>
<evidence type="ECO:0000313" key="2">
    <source>
        <dbReference type="EMBL" id="KAI6650851.1"/>
    </source>
</evidence>
<evidence type="ECO:0008006" key="4">
    <source>
        <dbReference type="Google" id="ProtNLM"/>
    </source>
</evidence>
<proteinExistence type="predicted"/>
<dbReference type="SUPFAM" id="SSF56281">
    <property type="entry name" value="Metallo-hydrolase/oxidoreductase"/>
    <property type="match status" value="1"/>
</dbReference>
<dbReference type="AlphaFoldDB" id="A0AAV7JQ71"/>
<dbReference type="InterPro" id="IPR036866">
    <property type="entry name" value="RibonucZ/Hydroxyglut_hydro"/>
</dbReference>
<evidence type="ECO:0000313" key="3">
    <source>
        <dbReference type="Proteomes" id="UP001165289"/>
    </source>
</evidence>
<reference evidence="2 3" key="1">
    <citation type="journal article" date="2023" name="BMC Biol.">
        <title>The compact genome of the sponge Oopsacas minuta (Hexactinellida) is lacking key metazoan core genes.</title>
        <authorList>
            <person name="Santini S."/>
            <person name="Schenkelaars Q."/>
            <person name="Jourda C."/>
            <person name="Duchesne M."/>
            <person name="Belahbib H."/>
            <person name="Rocher C."/>
            <person name="Selva M."/>
            <person name="Riesgo A."/>
            <person name="Vervoort M."/>
            <person name="Leys S.P."/>
            <person name="Kodjabachian L."/>
            <person name="Le Bivic A."/>
            <person name="Borchiellini C."/>
            <person name="Claverie J.M."/>
            <person name="Renard E."/>
        </authorList>
    </citation>
    <scope>NUCLEOTIDE SEQUENCE [LARGE SCALE GENOMIC DNA]</scope>
    <source>
        <strain evidence="2">SPO-2</strain>
    </source>
</reference>
<gene>
    <name evidence="2" type="ORF">LOD99_5691</name>
</gene>
<feature type="signal peptide" evidence="1">
    <location>
        <begin position="1"/>
        <end position="19"/>
    </location>
</feature>
<keyword evidence="1" id="KW-0732">Signal</keyword>